<dbReference type="InterPro" id="IPR002822">
    <property type="entry name" value="Ni_insertion"/>
</dbReference>
<keyword evidence="4" id="KW-1185">Reference proteome</keyword>
<dbReference type="PANTHER" id="PTHR36566:SF1">
    <property type="entry name" value="PYRIDINIUM-3,5-BISTHIOCARBOXYLIC ACID MONONUCLEOTIDE NICKEL INSERTION PROTEIN"/>
    <property type="match status" value="1"/>
</dbReference>
<dbReference type="KEGG" id="acp:A2cp1_4468"/>
<dbReference type="AlphaFoldDB" id="B8JCR5"/>
<protein>
    <recommendedName>
        <fullName evidence="2">Putative nickel insertion protein</fullName>
    </recommendedName>
</protein>
<dbReference type="Proteomes" id="UP000007089">
    <property type="component" value="Chromosome"/>
</dbReference>
<dbReference type="HOGENOM" id="CLU_028523_2_1_7"/>
<evidence type="ECO:0000256" key="1">
    <source>
        <dbReference type="ARBA" id="ARBA00022596"/>
    </source>
</evidence>
<dbReference type="GO" id="GO:0016829">
    <property type="term" value="F:lyase activity"/>
    <property type="evidence" value="ECO:0007669"/>
    <property type="project" value="UniProtKB-UniRule"/>
</dbReference>
<evidence type="ECO:0000313" key="3">
    <source>
        <dbReference type="EMBL" id="ACL67785.1"/>
    </source>
</evidence>
<dbReference type="GO" id="GO:0016151">
    <property type="term" value="F:nickel cation binding"/>
    <property type="evidence" value="ECO:0007669"/>
    <property type="project" value="UniProtKB-UniRule"/>
</dbReference>
<dbReference type="Gene3D" id="3.10.20.300">
    <property type="entry name" value="mk0293 like domain"/>
    <property type="match status" value="1"/>
</dbReference>
<dbReference type="Gene3D" id="3.30.70.1380">
    <property type="entry name" value="Transcriptional regulatory protein pf0864 domain like"/>
    <property type="match status" value="1"/>
</dbReference>
<dbReference type="EMBL" id="CP001359">
    <property type="protein sequence ID" value="ACL67785.1"/>
    <property type="molecule type" value="Genomic_DNA"/>
</dbReference>
<dbReference type="NCBIfam" id="TIGR00299">
    <property type="entry name" value="nickel pincer cofactor biosynthesis protein LarC"/>
    <property type="match status" value="1"/>
</dbReference>
<sequence>MALLLLEPVGGIAGDMFLAAAIDLGVDAAALARALESLGVPGWRLVVTRKAEHGIQGTHVDVVVEGEQPASRGLAEILGLVAASGLPPRAREAARALFERIGEAEARVHGVPISEVHFHEVGAVDSIVDVCGAAVALDLLGWPAVRSAPPELGRGLVRTAHGTMPVPPPAVLELLKGKPVRPGGPPGEAVTPTGAALLAVLAEVGPLPAHVPVRVGYGVGTRAWPDRPNVLRATLAEPAPGAGAGGPGPDALWVLEANLDDCPGQLVARAIEAALEAGALDAWAAPLTMKKGRPGVLLGALCDEARRAAVTGALFAETTTLGVRRHPVERDALERALEPVETAYGSVRVKVARLGGRELGAHPEYEDCAACARAAGVAVREVMAAALVAYRSRRR</sequence>
<gene>
    <name evidence="3" type="ordered locus">A2cp1_4468</name>
</gene>
<keyword evidence="2" id="KW-0456">Lyase</keyword>
<organism evidence="3 4">
    <name type="scientific">Anaeromyxobacter dehalogenans (strain ATCC BAA-258 / DSM 21875 / 2CP-1)</name>
    <dbReference type="NCBI Taxonomy" id="455488"/>
    <lineage>
        <taxon>Bacteria</taxon>
        <taxon>Pseudomonadati</taxon>
        <taxon>Myxococcota</taxon>
        <taxon>Myxococcia</taxon>
        <taxon>Myxococcales</taxon>
        <taxon>Cystobacterineae</taxon>
        <taxon>Anaeromyxobacteraceae</taxon>
        <taxon>Anaeromyxobacter</taxon>
    </lineage>
</organism>
<comment type="similarity">
    <text evidence="2">Belongs to the LarC family.</text>
</comment>
<evidence type="ECO:0000313" key="4">
    <source>
        <dbReference type="Proteomes" id="UP000007089"/>
    </source>
</evidence>
<dbReference type="Pfam" id="PF01969">
    <property type="entry name" value="Ni_insertion"/>
    <property type="match status" value="1"/>
</dbReference>
<reference evidence="3" key="1">
    <citation type="submission" date="2009-01" db="EMBL/GenBank/DDBJ databases">
        <title>Complete sequence of Anaeromyxobacter dehalogenans 2CP-1.</title>
        <authorList>
            <consortium name="US DOE Joint Genome Institute"/>
            <person name="Lucas S."/>
            <person name="Copeland A."/>
            <person name="Lapidus A."/>
            <person name="Glavina del Rio T."/>
            <person name="Dalin E."/>
            <person name="Tice H."/>
            <person name="Bruce D."/>
            <person name="Goodwin L."/>
            <person name="Pitluck S."/>
            <person name="Saunders E."/>
            <person name="Brettin T."/>
            <person name="Detter J.C."/>
            <person name="Han C."/>
            <person name="Larimer F."/>
            <person name="Land M."/>
            <person name="Hauser L."/>
            <person name="Kyrpides N."/>
            <person name="Ovchinnikova G."/>
            <person name="Beliaev A.S."/>
            <person name="Richardson P."/>
        </authorList>
    </citation>
    <scope>NUCLEOTIDE SEQUENCE</scope>
    <source>
        <strain evidence="3">2CP-1</strain>
    </source>
</reference>
<dbReference type="PANTHER" id="PTHR36566">
    <property type="entry name" value="NICKEL INSERTION PROTEIN-RELATED"/>
    <property type="match status" value="1"/>
</dbReference>
<accession>B8JCR5</accession>
<dbReference type="HAMAP" id="MF_01074">
    <property type="entry name" value="LarC"/>
    <property type="match status" value="1"/>
</dbReference>
<dbReference type="RefSeq" id="WP_015935466.1">
    <property type="nucleotide sequence ID" value="NC_011891.1"/>
</dbReference>
<name>B8JCR5_ANAD2</name>
<keyword evidence="1 2" id="KW-0533">Nickel</keyword>
<evidence type="ECO:0000256" key="2">
    <source>
        <dbReference type="HAMAP-Rule" id="MF_01074"/>
    </source>
</evidence>
<proteinExistence type="inferred from homology"/>